<accession>A0A284S9T2</accession>
<name>A0A284S9T2_ARMOS</name>
<evidence type="ECO:0000313" key="2">
    <source>
        <dbReference type="EMBL" id="SJL17764.1"/>
    </source>
</evidence>
<feature type="region of interest" description="Disordered" evidence="1">
    <location>
        <begin position="100"/>
        <end position="121"/>
    </location>
</feature>
<evidence type="ECO:0000256" key="1">
    <source>
        <dbReference type="SAM" id="MobiDB-lite"/>
    </source>
</evidence>
<dbReference type="EMBL" id="FUEG01000048">
    <property type="protein sequence ID" value="SJL17764.1"/>
    <property type="molecule type" value="Genomic_DNA"/>
</dbReference>
<feature type="compositionally biased region" description="Polar residues" evidence="1">
    <location>
        <begin position="100"/>
        <end position="116"/>
    </location>
</feature>
<organism evidence="2 3">
    <name type="scientific">Armillaria ostoyae</name>
    <name type="common">Armillaria root rot fungus</name>
    <dbReference type="NCBI Taxonomy" id="47428"/>
    <lineage>
        <taxon>Eukaryota</taxon>
        <taxon>Fungi</taxon>
        <taxon>Dikarya</taxon>
        <taxon>Basidiomycota</taxon>
        <taxon>Agaricomycotina</taxon>
        <taxon>Agaricomycetes</taxon>
        <taxon>Agaricomycetidae</taxon>
        <taxon>Agaricales</taxon>
        <taxon>Marasmiineae</taxon>
        <taxon>Physalacriaceae</taxon>
        <taxon>Armillaria</taxon>
    </lineage>
</organism>
<gene>
    <name evidence="2" type="ORF">ARMOST_21325</name>
</gene>
<proteinExistence type="predicted"/>
<keyword evidence="3" id="KW-1185">Reference proteome</keyword>
<protein>
    <submittedName>
        <fullName evidence="2">Uncharacterized protein</fullName>
    </submittedName>
</protein>
<reference evidence="3" key="1">
    <citation type="journal article" date="2017" name="Nat. Ecol. Evol.">
        <title>Genome expansion and lineage-specific genetic innovations in the forest pathogenic fungi Armillaria.</title>
        <authorList>
            <person name="Sipos G."/>
            <person name="Prasanna A.N."/>
            <person name="Walter M.C."/>
            <person name="O'Connor E."/>
            <person name="Balint B."/>
            <person name="Krizsan K."/>
            <person name="Kiss B."/>
            <person name="Hess J."/>
            <person name="Varga T."/>
            <person name="Slot J."/>
            <person name="Riley R."/>
            <person name="Boka B."/>
            <person name="Rigling D."/>
            <person name="Barry K."/>
            <person name="Lee J."/>
            <person name="Mihaltcheva S."/>
            <person name="LaButti K."/>
            <person name="Lipzen A."/>
            <person name="Waldron R."/>
            <person name="Moloney N.M."/>
            <person name="Sperisen C."/>
            <person name="Kredics L."/>
            <person name="Vagvoelgyi C."/>
            <person name="Patrignani A."/>
            <person name="Fitzpatrick D."/>
            <person name="Nagy I."/>
            <person name="Doyle S."/>
            <person name="Anderson J.B."/>
            <person name="Grigoriev I.V."/>
            <person name="Gueldener U."/>
            <person name="Muensterkoetter M."/>
            <person name="Nagy L.G."/>
        </authorList>
    </citation>
    <scope>NUCLEOTIDE SEQUENCE [LARGE SCALE GENOMIC DNA]</scope>
    <source>
        <strain evidence="3">C18/9</strain>
    </source>
</reference>
<sequence length="137" mass="14966">MAFGGLELQGGSSDIKFGVVSVALLFRLSHLNHSKTFLHSITVDPEQGSLASLHTVADVVVTAKLPRRTSFRHRGMQHKWLEGMGSRMGAWTRAETCRLHSSTQSSHIPSPKSSDNPTHKKASFASEVVVVQGNCTW</sequence>
<dbReference type="AlphaFoldDB" id="A0A284S9T2"/>
<evidence type="ECO:0000313" key="3">
    <source>
        <dbReference type="Proteomes" id="UP000219338"/>
    </source>
</evidence>
<dbReference type="Proteomes" id="UP000219338">
    <property type="component" value="Unassembled WGS sequence"/>
</dbReference>